<keyword evidence="2" id="KW-1185">Reference proteome</keyword>
<gene>
    <name evidence="1" type="primary">Hypp6895</name>
    <name evidence="1" type="ORF">BLAG_LOCUS5894</name>
</gene>
<sequence length="204" mass="22768">MEPTKVGSWKRAVTCGNGVYHTRGHHSKSMSALLVDYCENALLAAVRICMRGKGVRLKYGVPMLPGTSKAAEGYGFELIWEEMRDEGMEVETHWQVADLTSEKFFRKYFPESKVMYCGGHVGRAHGKQLDKLAAMKTFSKGYQKRHKDYELDKLKCHCTGKQHSATCGCLRPKTIKQMKINHFAALVQSGTDATLCANPGTISC</sequence>
<organism evidence="1 2">
    <name type="scientific">Branchiostoma lanceolatum</name>
    <name type="common">Common lancelet</name>
    <name type="synonym">Amphioxus lanceolatum</name>
    <dbReference type="NCBI Taxonomy" id="7740"/>
    <lineage>
        <taxon>Eukaryota</taxon>
        <taxon>Metazoa</taxon>
        <taxon>Chordata</taxon>
        <taxon>Cephalochordata</taxon>
        <taxon>Leptocardii</taxon>
        <taxon>Amphioxiformes</taxon>
        <taxon>Branchiostomatidae</taxon>
        <taxon>Branchiostoma</taxon>
    </lineage>
</organism>
<dbReference type="AlphaFoldDB" id="A0A8J9YVN8"/>
<dbReference type="PANTHER" id="PTHR34485">
    <property type="entry name" value="PROLINE-RICH, LACRIMAL 1"/>
    <property type="match status" value="1"/>
</dbReference>
<protein>
    <submittedName>
        <fullName evidence="1">Hypp6895 protein</fullName>
    </submittedName>
</protein>
<evidence type="ECO:0000313" key="1">
    <source>
        <dbReference type="EMBL" id="CAH1242615.1"/>
    </source>
</evidence>
<reference evidence="1" key="1">
    <citation type="submission" date="2022-01" db="EMBL/GenBank/DDBJ databases">
        <authorList>
            <person name="Braso-Vives M."/>
        </authorList>
    </citation>
    <scope>NUCLEOTIDE SEQUENCE</scope>
</reference>
<dbReference type="PANTHER" id="PTHR34485:SF2">
    <property type="entry name" value="PROLINE RICH, LACRIMAL 1"/>
    <property type="match status" value="1"/>
</dbReference>
<dbReference type="EMBL" id="OV696697">
    <property type="protein sequence ID" value="CAH1242615.1"/>
    <property type="molecule type" value="Genomic_DNA"/>
</dbReference>
<accession>A0A8J9YVN8</accession>
<name>A0A8J9YVN8_BRALA</name>
<dbReference type="Proteomes" id="UP000838412">
    <property type="component" value="Chromosome 12"/>
</dbReference>
<dbReference type="OrthoDB" id="5947716at2759"/>
<proteinExistence type="predicted"/>
<evidence type="ECO:0000313" key="2">
    <source>
        <dbReference type="Proteomes" id="UP000838412"/>
    </source>
</evidence>